<dbReference type="GO" id="GO:0006357">
    <property type="term" value="P:regulation of transcription by RNA polymerase II"/>
    <property type="evidence" value="ECO:0007669"/>
    <property type="project" value="TreeGrafter"/>
</dbReference>
<dbReference type="PANTHER" id="PTHR12549">
    <property type="entry name" value="JMJC DOMAIN-CONTAINING HISTONE DEMETHYLATION PROTEIN"/>
    <property type="match status" value="1"/>
</dbReference>
<dbReference type="eggNOG" id="KOG1356">
    <property type="taxonomic scope" value="Eukaryota"/>
</dbReference>
<evidence type="ECO:0000256" key="1">
    <source>
        <dbReference type="ARBA" id="ARBA00001954"/>
    </source>
</evidence>
<keyword evidence="7" id="KW-0408">Iron</keyword>
<dbReference type="PROSITE" id="PS51058">
    <property type="entry name" value="ZF_CXXC"/>
    <property type="match status" value="1"/>
</dbReference>
<evidence type="ECO:0000256" key="4">
    <source>
        <dbReference type="ARBA" id="ARBA00022771"/>
    </source>
</evidence>
<keyword evidence="16" id="KW-1185">Reference proteome</keyword>
<keyword evidence="8" id="KW-0539">Nucleus</keyword>
<reference evidence="15" key="2">
    <citation type="submission" date="2015-02" db="UniProtKB">
        <authorList>
            <consortium name="EnsemblMetazoa"/>
        </authorList>
    </citation>
    <scope>IDENTIFICATION</scope>
</reference>
<dbReference type="GO" id="GO:0000785">
    <property type="term" value="C:chromatin"/>
    <property type="evidence" value="ECO:0007669"/>
    <property type="project" value="TreeGrafter"/>
</dbReference>
<dbReference type="eggNOG" id="KOG1084">
    <property type="taxonomic scope" value="Eukaryota"/>
</dbReference>
<dbReference type="Pfam" id="PF02373">
    <property type="entry name" value="JmjC"/>
    <property type="match status" value="1"/>
</dbReference>
<dbReference type="GO" id="GO:0008270">
    <property type="term" value="F:zinc ion binding"/>
    <property type="evidence" value="ECO:0007669"/>
    <property type="project" value="UniProtKB-KW"/>
</dbReference>
<evidence type="ECO:0000256" key="10">
    <source>
        <dbReference type="ARBA" id="ARBA00047648"/>
    </source>
</evidence>
<evidence type="ECO:0000256" key="11">
    <source>
        <dbReference type="PROSITE-ProRule" id="PRU00509"/>
    </source>
</evidence>
<dbReference type="STRING" id="126957.T1J383"/>
<dbReference type="Proteomes" id="UP000014500">
    <property type="component" value="Unassembled WGS sequence"/>
</dbReference>
<dbReference type="SUPFAM" id="SSF51197">
    <property type="entry name" value="Clavaminate synthase-like"/>
    <property type="match status" value="1"/>
</dbReference>
<dbReference type="EnsemblMetazoa" id="SMAR008043-RA">
    <property type="protein sequence ID" value="SMAR008043-PA"/>
    <property type="gene ID" value="SMAR008043"/>
</dbReference>
<dbReference type="SUPFAM" id="SSF57889">
    <property type="entry name" value="Cysteine-rich domain"/>
    <property type="match status" value="1"/>
</dbReference>
<evidence type="ECO:0000256" key="8">
    <source>
        <dbReference type="ARBA" id="ARBA00023242"/>
    </source>
</evidence>
<keyword evidence="4 11" id="KW-0863">Zinc-finger</keyword>
<dbReference type="EMBL" id="JH431820">
    <property type="status" value="NOT_ANNOTATED_CDS"/>
    <property type="molecule type" value="Genomic_DNA"/>
</dbReference>
<dbReference type="Gene3D" id="2.60.120.650">
    <property type="entry name" value="Cupin"/>
    <property type="match status" value="1"/>
</dbReference>
<keyword evidence="5" id="KW-0862">Zinc</keyword>
<dbReference type="GO" id="GO:0003712">
    <property type="term" value="F:transcription coregulator activity"/>
    <property type="evidence" value="ECO:0007669"/>
    <property type="project" value="TreeGrafter"/>
</dbReference>
<evidence type="ECO:0000256" key="2">
    <source>
        <dbReference type="ARBA" id="ARBA00004123"/>
    </source>
</evidence>
<keyword evidence="3" id="KW-0479">Metal-binding</keyword>
<dbReference type="EC" id="1.14.11.65" evidence="9"/>
<evidence type="ECO:0000256" key="7">
    <source>
        <dbReference type="ARBA" id="ARBA00023004"/>
    </source>
</evidence>
<evidence type="ECO:0000256" key="12">
    <source>
        <dbReference type="SAM" id="MobiDB-lite"/>
    </source>
</evidence>
<evidence type="ECO:0000313" key="15">
    <source>
        <dbReference type="EnsemblMetazoa" id="SMAR008043-PA"/>
    </source>
</evidence>
<evidence type="ECO:0000313" key="16">
    <source>
        <dbReference type="Proteomes" id="UP000014500"/>
    </source>
</evidence>
<accession>T1J383</accession>
<comment type="subcellular location">
    <subcellularLocation>
        <location evidence="2">Nucleus</location>
    </subcellularLocation>
</comment>
<dbReference type="InterPro" id="IPR002857">
    <property type="entry name" value="Znf_CXXC"/>
</dbReference>
<dbReference type="PANTHER" id="PTHR12549:SF38">
    <property type="entry name" value="JMJC DOMAIN-CONTAINING HISTONE DEMETHYLASE 2, ISOFORM A"/>
    <property type="match status" value="1"/>
</dbReference>
<dbReference type="GO" id="GO:0031490">
    <property type="term" value="F:chromatin DNA binding"/>
    <property type="evidence" value="ECO:0007669"/>
    <property type="project" value="TreeGrafter"/>
</dbReference>
<evidence type="ECO:0000256" key="5">
    <source>
        <dbReference type="ARBA" id="ARBA00022833"/>
    </source>
</evidence>
<name>T1J383_STRMM</name>
<evidence type="ECO:0000259" key="14">
    <source>
        <dbReference type="PROSITE" id="PS51184"/>
    </source>
</evidence>
<feature type="region of interest" description="Disordered" evidence="12">
    <location>
        <begin position="1"/>
        <end position="54"/>
    </location>
</feature>
<evidence type="ECO:0000256" key="9">
    <source>
        <dbReference type="ARBA" id="ARBA00038951"/>
    </source>
</evidence>
<comment type="catalytic activity">
    <reaction evidence="10">
        <text>N(6),N(6)-dimethyl-L-lysyl(9)-[histone H3] + 2 2-oxoglutarate + 2 O2 = L-lysyl(9)-[histone H3] + 2 formaldehyde + 2 succinate + 2 CO2</text>
        <dbReference type="Rhea" id="RHEA:60188"/>
        <dbReference type="Rhea" id="RHEA-COMP:15541"/>
        <dbReference type="Rhea" id="RHEA-COMP:15546"/>
        <dbReference type="ChEBI" id="CHEBI:15379"/>
        <dbReference type="ChEBI" id="CHEBI:16526"/>
        <dbReference type="ChEBI" id="CHEBI:16810"/>
        <dbReference type="ChEBI" id="CHEBI:16842"/>
        <dbReference type="ChEBI" id="CHEBI:29969"/>
        <dbReference type="ChEBI" id="CHEBI:30031"/>
        <dbReference type="ChEBI" id="CHEBI:61976"/>
        <dbReference type="EC" id="1.14.11.65"/>
    </reaction>
</comment>
<dbReference type="GO" id="GO:0000118">
    <property type="term" value="C:histone deacetylase complex"/>
    <property type="evidence" value="ECO:0007669"/>
    <property type="project" value="TreeGrafter"/>
</dbReference>
<sequence length="816" mass="93774">MVLPSPPSPSMSPKISEIDRKKSRKRKNSEILENPKKMKKIFEPKSPEKKSTTKPKRKVRCKQCENCIRPDCGKCSSCLDMRKFGGPQVWKQCCKNRICLYRETLPERTVKPKPPPFTLTPALQQHMDSKQAFLQDEPCWKLPLKQYQCRQCAKDCLYGPMDAIMCRFNFFRKLKFNDDDILTPVGFEENATIESDLRLLTPNCDEPADLDLDSSKYILNYVIDQFCGLVEEEKRIGERFSQKDVVLKRGIQGVREMCDVCNTTIFNFHFTCAICGFVVCIDCYDSDEVLWMACNRSSQHLKKRLMLTQTLPGDILGNVNRLAHEICKKNEINTNCACVSRKIEFEDESNGICEHLMDQISEIPVHEASESPPSNGDIYVKDSLTDFSTILYCVIDHFYSGGHGTFDCERFLIDNYPLKKRGKEFSSRIFTSLESRSRYPEIPHSWLCDGHLLCLHEPQNPQNVRLFQEMWERGQPVLISNVHQHLDENLWSPKSFSRDFGELENDLIDCLSGSVIHERMKNFWDGFEDPKKRLQDENGRYRLLKLKDWPPGDDFSEVMPSRFDDLMKALPLPDYTCRDGKLNLTARLPNFLVPPDLGPKMYIAYGSTQYPSQGTTNLHLDMSDAVNVMVYAGILKDEDVEEAFQVICDAGCDVLTRKRVKEESVKLGALWHIFKSNDAPKIREFLNELAIENGEKAQAKSDPIHDQRWYLDSDMRNRLYTMYGVEGYAIAQCVGDAVFIPAGAPHQVRNLHSCIKVAEDFVTPENVGHCLKLTQEFRHLSNSHTNHEDKLQVKNIVYHSVKDSLSVVMANEGKKK</sequence>
<dbReference type="PhylomeDB" id="T1J383"/>
<dbReference type="OMA" id="RAMTLAH"/>
<keyword evidence="6" id="KW-0560">Oxidoreductase</keyword>
<protein>
    <recommendedName>
        <fullName evidence="9">[histone H3]-dimethyl-L-lysine(9) demethylase</fullName>
        <ecNumber evidence="9">1.14.11.65</ecNumber>
    </recommendedName>
</protein>
<evidence type="ECO:0000256" key="3">
    <source>
        <dbReference type="ARBA" id="ARBA00022723"/>
    </source>
</evidence>
<evidence type="ECO:0000259" key="13">
    <source>
        <dbReference type="PROSITE" id="PS51058"/>
    </source>
</evidence>
<dbReference type="InterPro" id="IPR045109">
    <property type="entry name" value="LSDs-like"/>
</dbReference>
<organism evidence="15 16">
    <name type="scientific">Strigamia maritima</name>
    <name type="common">European centipede</name>
    <name type="synonym">Geophilus maritimus</name>
    <dbReference type="NCBI Taxonomy" id="126957"/>
    <lineage>
        <taxon>Eukaryota</taxon>
        <taxon>Metazoa</taxon>
        <taxon>Ecdysozoa</taxon>
        <taxon>Arthropoda</taxon>
        <taxon>Myriapoda</taxon>
        <taxon>Chilopoda</taxon>
        <taxon>Pleurostigmophora</taxon>
        <taxon>Geophilomorpha</taxon>
        <taxon>Linotaeniidae</taxon>
        <taxon>Strigamia</taxon>
    </lineage>
</organism>
<dbReference type="PROSITE" id="PS51184">
    <property type="entry name" value="JMJC"/>
    <property type="match status" value="1"/>
</dbReference>
<reference evidence="16" key="1">
    <citation type="submission" date="2011-05" db="EMBL/GenBank/DDBJ databases">
        <authorList>
            <person name="Richards S.R."/>
            <person name="Qu J."/>
            <person name="Jiang H."/>
            <person name="Jhangiani S.N."/>
            <person name="Agravi P."/>
            <person name="Goodspeed R."/>
            <person name="Gross S."/>
            <person name="Mandapat C."/>
            <person name="Jackson L."/>
            <person name="Mathew T."/>
            <person name="Pu L."/>
            <person name="Thornton R."/>
            <person name="Saada N."/>
            <person name="Wilczek-Boney K.B."/>
            <person name="Lee S."/>
            <person name="Kovar C."/>
            <person name="Wu Y."/>
            <person name="Scherer S.E."/>
            <person name="Worley K.C."/>
            <person name="Muzny D.M."/>
            <person name="Gibbs R."/>
        </authorList>
    </citation>
    <scope>NUCLEOTIDE SEQUENCE</scope>
    <source>
        <strain evidence="16">Brora</strain>
    </source>
</reference>
<evidence type="ECO:0000256" key="6">
    <source>
        <dbReference type="ARBA" id="ARBA00023002"/>
    </source>
</evidence>
<dbReference type="InterPro" id="IPR003347">
    <property type="entry name" value="JmjC_dom"/>
</dbReference>
<dbReference type="HOGENOM" id="CLU_004659_0_0_1"/>
<feature type="domain" description="JmjC" evidence="14">
    <location>
        <begin position="577"/>
        <end position="778"/>
    </location>
</feature>
<feature type="compositionally biased region" description="Pro residues" evidence="12">
    <location>
        <begin position="1"/>
        <end position="10"/>
    </location>
</feature>
<feature type="compositionally biased region" description="Basic and acidic residues" evidence="12">
    <location>
        <begin position="28"/>
        <end position="51"/>
    </location>
</feature>
<dbReference type="Pfam" id="PF02008">
    <property type="entry name" value="zf-CXXC"/>
    <property type="match status" value="1"/>
</dbReference>
<dbReference type="FunFam" id="2.60.120.650:FF:000004">
    <property type="entry name" value="Putative lysine-specific demethylase 3B"/>
    <property type="match status" value="1"/>
</dbReference>
<dbReference type="GO" id="GO:0140683">
    <property type="term" value="F:histone H3K9me/H3K9me2 demethylase activity"/>
    <property type="evidence" value="ECO:0007669"/>
    <property type="project" value="UniProtKB-EC"/>
</dbReference>
<dbReference type="InterPro" id="IPR046349">
    <property type="entry name" value="C1-like_sf"/>
</dbReference>
<proteinExistence type="predicted"/>
<dbReference type="AlphaFoldDB" id="T1J383"/>
<feature type="domain" description="CXXC-type" evidence="13">
    <location>
        <begin position="54"/>
        <end position="100"/>
    </location>
</feature>
<comment type="cofactor">
    <cofactor evidence="1">
        <name>Fe(2+)</name>
        <dbReference type="ChEBI" id="CHEBI:29033"/>
    </cofactor>
</comment>
<dbReference type="SMART" id="SM00558">
    <property type="entry name" value="JmjC"/>
    <property type="match status" value="1"/>
</dbReference>